<dbReference type="PANTHER" id="PTHR43685:SF11">
    <property type="entry name" value="GLYCOSYLTRANSFERASE TAGX-RELATED"/>
    <property type="match status" value="1"/>
</dbReference>
<name>H0FB77_9BURK</name>
<evidence type="ECO:0000313" key="2">
    <source>
        <dbReference type="EMBL" id="EHK64342.1"/>
    </source>
</evidence>
<dbReference type="SUPFAM" id="SSF53448">
    <property type="entry name" value="Nucleotide-diphospho-sugar transferases"/>
    <property type="match status" value="1"/>
</dbReference>
<sequence length="276" mass="30692">MIVKARGDVSVVIPVYNSGDLVIRSVESALEQPEVGEVVVVDDQSTDDTGRYLERIARIAGVRLLSHPGGKNRGPSASRNLGILAARRPVIAFLDADDYYLPGRFREAVKLLERSEVGGVHEAVIARFEDNQALAKWRTKTMSTVYGVRVPVAPERLFEALLSGECGHFHTGAITIRRDAFLRTGLFSEEFPLAQDSLMWLKLAATTDLYAGELGRPVSVRYIHKNNRCFVPAIEKHRLQMKVLSELIRSAQALQLSSARRKLLASRVLESCLWGR</sequence>
<evidence type="ECO:0000313" key="3">
    <source>
        <dbReference type="Proteomes" id="UP000003113"/>
    </source>
</evidence>
<dbReference type="InterPro" id="IPR029044">
    <property type="entry name" value="Nucleotide-diphossugar_trans"/>
</dbReference>
<dbReference type="Pfam" id="PF00535">
    <property type="entry name" value="Glycos_transf_2"/>
    <property type="match status" value="1"/>
</dbReference>
<protein>
    <submittedName>
        <fullName evidence="2">Family 2 glycosyl transferase</fullName>
    </submittedName>
</protein>
<reference evidence="2 3" key="1">
    <citation type="journal article" date="2012" name="J. Bacteriol.">
        <title>Genome sequence of the highly efficient arsenite-oxidizing bacterium Achromobacter arsenitoxydans SY8.</title>
        <authorList>
            <person name="Li X."/>
            <person name="Hu Y."/>
            <person name="Gong J."/>
            <person name="Lin Y."/>
            <person name="Johnstone L."/>
            <person name="Rensing C."/>
            <person name="Wang G."/>
        </authorList>
    </citation>
    <scope>NUCLEOTIDE SEQUENCE [LARGE SCALE GENOMIC DNA]</scope>
    <source>
        <strain evidence="2 3">SY8</strain>
    </source>
</reference>
<accession>H0FB77</accession>
<dbReference type="AlphaFoldDB" id="H0FB77"/>
<evidence type="ECO:0000259" key="1">
    <source>
        <dbReference type="Pfam" id="PF00535"/>
    </source>
</evidence>
<feature type="domain" description="Glycosyltransferase 2-like" evidence="1">
    <location>
        <begin position="10"/>
        <end position="181"/>
    </location>
</feature>
<organism evidence="2 3">
    <name type="scientific">Achromobacter arsenitoxydans SY8</name>
    <dbReference type="NCBI Taxonomy" id="477184"/>
    <lineage>
        <taxon>Bacteria</taxon>
        <taxon>Pseudomonadati</taxon>
        <taxon>Pseudomonadota</taxon>
        <taxon>Betaproteobacteria</taxon>
        <taxon>Burkholderiales</taxon>
        <taxon>Alcaligenaceae</taxon>
        <taxon>Achromobacter</taxon>
    </lineage>
</organism>
<dbReference type="GO" id="GO:0016740">
    <property type="term" value="F:transferase activity"/>
    <property type="evidence" value="ECO:0007669"/>
    <property type="project" value="UniProtKB-KW"/>
</dbReference>
<dbReference type="PANTHER" id="PTHR43685">
    <property type="entry name" value="GLYCOSYLTRANSFERASE"/>
    <property type="match status" value="1"/>
</dbReference>
<dbReference type="EMBL" id="AGUF01000064">
    <property type="protein sequence ID" value="EHK64342.1"/>
    <property type="molecule type" value="Genomic_DNA"/>
</dbReference>
<dbReference type="Gene3D" id="3.90.550.10">
    <property type="entry name" value="Spore Coat Polysaccharide Biosynthesis Protein SpsA, Chain A"/>
    <property type="match status" value="1"/>
</dbReference>
<dbReference type="InterPro" id="IPR050834">
    <property type="entry name" value="Glycosyltransf_2"/>
</dbReference>
<keyword evidence="3" id="KW-1185">Reference proteome</keyword>
<dbReference type="InterPro" id="IPR001173">
    <property type="entry name" value="Glyco_trans_2-like"/>
</dbReference>
<gene>
    <name evidence="2" type="ORF">KYC_20169</name>
</gene>
<proteinExistence type="predicted"/>
<dbReference type="Proteomes" id="UP000003113">
    <property type="component" value="Unassembled WGS sequence"/>
</dbReference>
<dbReference type="RefSeq" id="WP_008165710.1">
    <property type="nucleotide sequence ID" value="NZ_AGUF01000064.1"/>
</dbReference>
<dbReference type="CDD" id="cd00761">
    <property type="entry name" value="Glyco_tranf_GTA_type"/>
    <property type="match status" value="1"/>
</dbReference>
<dbReference type="eggNOG" id="COG1215">
    <property type="taxonomic scope" value="Bacteria"/>
</dbReference>
<comment type="caution">
    <text evidence="2">The sequence shown here is derived from an EMBL/GenBank/DDBJ whole genome shotgun (WGS) entry which is preliminary data.</text>
</comment>
<dbReference type="OrthoDB" id="9802649at2"/>
<dbReference type="STRING" id="477184.KYC_20169"/>
<keyword evidence="2" id="KW-0808">Transferase</keyword>